<dbReference type="PANTHER" id="PTHR13312">
    <property type="entry name" value="HIV-INDUCED PROTEIN-7-LIKE PROTEASE"/>
    <property type="match status" value="1"/>
</dbReference>
<dbReference type="InterPro" id="IPR029071">
    <property type="entry name" value="Ubiquitin-like_domsf"/>
</dbReference>
<keyword evidence="4" id="KW-0863">Zinc-finger</keyword>
<name>A0A0C9MDC6_9FUNG</name>
<dbReference type="PANTHER" id="PTHR13312:SF0">
    <property type="entry name" value="UBIQUITIN THIOESTERASE OTU1"/>
    <property type="match status" value="1"/>
</dbReference>
<comment type="function">
    <text evidence="9">Hydrolase that can remove conjugated ubiquitin from proteins and may therefore play an important regulatory role at the level of protein turnover by preventing degradation.</text>
</comment>
<dbReference type="STRING" id="91626.A0A0C9MDC6"/>
<keyword evidence="8" id="KW-0862">Zinc</keyword>
<keyword evidence="5 9" id="KW-0833">Ubl conjugation pathway</keyword>
<dbReference type="Pfam" id="PF24560">
    <property type="entry name" value="zf-C2H2_OTU1_C"/>
    <property type="match status" value="1"/>
</dbReference>
<keyword evidence="3" id="KW-0479">Metal-binding</keyword>
<evidence type="ECO:0000256" key="7">
    <source>
        <dbReference type="ARBA" id="ARBA00022807"/>
    </source>
</evidence>
<dbReference type="GO" id="GO:0036503">
    <property type="term" value="P:ERAD pathway"/>
    <property type="evidence" value="ECO:0007669"/>
    <property type="project" value="TreeGrafter"/>
</dbReference>
<comment type="subcellular location">
    <subcellularLocation>
        <location evidence="9">Cytoplasm</location>
    </subcellularLocation>
</comment>
<organism evidence="13">
    <name type="scientific">Mucor ambiguus</name>
    <dbReference type="NCBI Taxonomy" id="91626"/>
    <lineage>
        <taxon>Eukaryota</taxon>
        <taxon>Fungi</taxon>
        <taxon>Fungi incertae sedis</taxon>
        <taxon>Mucoromycota</taxon>
        <taxon>Mucoromycotina</taxon>
        <taxon>Mucoromycetes</taxon>
        <taxon>Mucorales</taxon>
        <taxon>Mucorineae</taxon>
        <taxon>Mucoraceae</taxon>
        <taxon>Mucor</taxon>
    </lineage>
</organism>
<evidence type="ECO:0000256" key="3">
    <source>
        <dbReference type="ARBA" id="ARBA00022723"/>
    </source>
</evidence>
<reference evidence="13" key="1">
    <citation type="submission" date="2014-09" db="EMBL/GenBank/DDBJ databases">
        <title>Draft genome sequence of an oleaginous Mucoromycotina fungus Mucor ambiguus NBRC6742.</title>
        <authorList>
            <person name="Takeda I."/>
            <person name="Yamane N."/>
            <person name="Morita T."/>
            <person name="Tamano K."/>
            <person name="Machida M."/>
            <person name="Baker S."/>
            <person name="Koike H."/>
        </authorList>
    </citation>
    <scope>NUCLEOTIDE SEQUENCE</scope>
    <source>
        <strain evidence="13">NBRC 6742</strain>
    </source>
</reference>
<proteinExistence type="predicted"/>
<dbReference type="EMBL" id="DF836376">
    <property type="protein sequence ID" value="GAN05304.1"/>
    <property type="molecule type" value="Genomic_DNA"/>
</dbReference>
<dbReference type="GO" id="GO:0005634">
    <property type="term" value="C:nucleus"/>
    <property type="evidence" value="ECO:0007669"/>
    <property type="project" value="TreeGrafter"/>
</dbReference>
<dbReference type="Gene3D" id="3.90.70.80">
    <property type="match status" value="1"/>
</dbReference>
<dbReference type="Gene3D" id="3.10.20.90">
    <property type="entry name" value="Phosphatidylinositol 3-kinase Catalytic Subunit, Chain A, domain 1"/>
    <property type="match status" value="1"/>
</dbReference>
<keyword evidence="2" id="KW-0645">Protease</keyword>
<keyword evidence="14" id="KW-1185">Reference proteome</keyword>
<dbReference type="InterPro" id="IPR038765">
    <property type="entry name" value="Papain-like_cys_pep_sf"/>
</dbReference>
<evidence type="ECO:0000256" key="8">
    <source>
        <dbReference type="ARBA" id="ARBA00022833"/>
    </source>
</evidence>
<evidence type="ECO:0000256" key="9">
    <source>
        <dbReference type="RuleBase" id="RU367104"/>
    </source>
</evidence>
<dbReference type="GO" id="GO:0016579">
    <property type="term" value="P:protein deubiquitination"/>
    <property type="evidence" value="ECO:0007669"/>
    <property type="project" value="TreeGrafter"/>
</dbReference>
<feature type="region of interest" description="Disordered" evidence="10">
    <location>
        <begin position="77"/>
        <end position="98"/>
    </location>
</feature>
<sequence>MRLRIRHAEGMATLSDVKQEDTVSMLKDAIRNAISLDATRDIQISGGYPPKPFNDMKMDLKNAGLRDGDTLNIKLVDTPTPQQQQPSSTTNDSTPSGTLKALKEGSVQTVNGVLQLRLIIPCFNVGYVLRRDTTISLELRQDKYMQWIQKPNSWGGAIELAIFSAYFGVEIDSIDVQTGRIDKFGEGSFNERVLIVYSGIHYDALALTPTIDSPPDFDQTRFSVGENSILDAAKQLVDGLRKSHKFTDIANFTLKCEQCSTGLKGEKGKVDLDQTVDIFN</sequence>
<dbReference type="InterPro" id="IPR057766">
    <property type="entry name" value="Znf-C2H2_OTU1-like_C"/>
</dbReference>
<feature type="domain" description="OTU1 Ubl" evidence="11">
    <location>
        <begin position="1"/>
        <end position="52"/>
    </location>
</feature>
<keyword evidence="7 9" id="KW-0788">Thiol protease</keyword>
<dbReference type="OrthoDB" id="65596at2759"/>
<evidence type="ECO:0000256" key="2">
    <source>
        <dbReference type="ARBA" id="ARBA00022670"/>
    </source>
</evidence>
<dbReference type="AlphaFoldDB" id="A0A0C9MDC6"/>
<dbReference type="Pfam" id="PF21403">
    <property type="entry name" value="OTU1_UBXL"/>
    <property type="match status" value="1"/>
</dbReference>
<gene>
    <name evidence="13" type="ORF">MAM1_0087d04774</name>
</gene>
<protein>
    <recommendedName>
        <fullName evidence="9">Ubiquitin thioesterase OTU</fullName>
        <ecNumber evidence="9">3.4.19.12</ecNumber>
    </recommendedName>
</protein>
<dbReference type="InterPro" id="IPR048857">
    <property type="entry name" value="OTU1_Ubl"/>
</dbReference>
<dbReference type="Proteomes" id="UP000053815">
    <property type="component" value="Unassembled WGS sequence"/>
</dbReference>
<evidence type="ECO:0000313" key="14">
    <source>
        <dbReference type="Proteomes" id="UP000053815"/>
    </source>
</evidence>
<feature type="compositionally biased region" description="Low complexity" evidence="10">
    <location>
        <begin position="78"/>
        <end position="98"/>
    </location>
</feature>
<keyword evidence="6 9" id="KW-0378">Hydrolase</keyword>
<evidence type="ECO:0000313" key="13">
    <source>
        <dbReference type="EMBL" id="GAN05304.1"/>
    </source>
</evidence>
<evidence type="ECO:0000259" key="11">
    <source>
        <dbReference type="Pfam" id="PF21403"/>
    </source>
</evidence>
<evidence type="ECO:0000256" key="1">
    <source>
        <dbReference type="ARBA" id="ARBA00000707"/>
    </source>
</evidence>
<evidence type="ECO:0000256" key="6">
    <source>
        <dbReference type="ARBA" id="ARBA00022801"/>
    </source>
</evidence>
<evidence type="ECO:0000256" key="5">
    <source>
        <dbReference type="ARBA" id="ARBA00022786"/>
    </source>
</evidence>
<dbReference type="GO" id="GO:0004843">
    <property type="term" value="F:cysteine-type deubiquitinase activity"/>
    <property type="evidence" value="ECO:0007669"/>
    <property type="project" value="UniProtKB-UniRule"/>
</dbReference>
<feature type="domain" description="OTU1-like C-terminal C2H2-type zinc finger" evidence="12">
    <location>
        <begin position="250"/>
        <end position="268"/>
    </location>
</feature>
<dbReference type="SUPFAM" id="SSF54236">
    <property type="entry name" value="Ubiquitin-like"/>
    <property type="match status" value="1"/>
</dbReference>
<comment type="catalytic activity">
    <reaction evidence="1 9">
        <text>Thiol-dependent hydrolysis of ester, thioester, amide, peptide and isopeptide bonds formed by the C-terminal Gly of ubiquitin (a 76-residue protein attached to proteins as an intracellular targeting signal).</text>
        <dbReference type="EC" id="3.4.19.12"/>
    </reaction>
</comment>
<evidence type="ECO:0000256" key="4">
    <source>
        <dbReference type="ARBA" id="ARBA00022771"/>
    </source>
</evidence>
<dbReference type="GO" id="GO:0030968">
    <property type="term" value="P:endoplasmic reticulum unfolded protein response"/>
    <property type="evidence" value="ECO:0007669"/>
    <property type="project" value="TreeGrafter"/>
</dbReference>
<evidence type="ECO:0000256" key="10">
    <source>
        <dbReference type="SAM" id="MobiDB-lite"/>
    </source>
</evidence>
<dbReference type="SUPFAM" id="SSF54001">
    <property type="entry name" value="Cysteine proteinases"/>
    <property type="match status" value="1"/>
</dbReference>
<accession>A0A0C9MDC6</accession>
<dbReference type="EC" id="3.4.19.12" evidence="9"/>
<keyword evidence="9" id="KW-0963">Cytoplasm</keyword>
<dbReference type="CDD" id="cd22745">
    <property type="entry name" value="OTU_OTU1"/>
    <property type="match status" value="1"/>
</dbReference>
<evidence type="ECO:0000259" key="12">
    <source>
        <dbReference type="Pfam" id="PF24560"/>
    </source>
</evidence>
<dbReference type="GO" id="GO:0005829">
    <property type="term" value="C:cytosol"/>
    <property type="evidence" value="ECO:0007669"/>
    <property type="project" value="TreeGrafter"/>
</dbReference>